<dbReference type="SMART" id="SM00448">
    <property type="entry name" value="REC"/>
    <property type="match status" value="1"/>
</dbReference>
<dbReference type="SUPFAM" id="SSF160246">
    <property type="entry name" value="EspE N-terminal domain-like"/>
    <property type="match status" value="1"/>
</dbReference>
<dbReference type="PANTHER" id="PTHR44591">
    <property type="entry name" value="STRESS RESPONSE REGULATOR PROTEIN 1"/>
    <property type="match status" value="1"/>
</dbReference>
<dbReference type="Pfam" id="PF14332">
    <property type="entry name" value="DUF4388"/>
    <property type="match status" value="1"/>
</dbReference>
<dbReference type="EMBL" id="BJXR01000020">
    <property type="protein sequence ID" value="GEN07008.1"/>
    <property type="molecule type" value="Genomic_DNA"/>
</dbReference>
<dbReference type="InterPro" id="IPR025497">
    <property type="entry name" value="PatA-like_N"/>
</dbReference>
<reference evidence="5 6" key="1">
    <citation type="submission" date="2019-07" db="EMBL/GenBank/DDBJ databases">
        <title>Whole genome shotgun sequence of Myxococcus fulvus NBRC 100333.</title>
        <authorList>
            <person name="Hosoyama A."/>
            <person name="Uohara A."/>
            <person name="Ohji S."/>
            <person name="Ichikawa N."/>
        </authorList>
    </citation>
    <scope>NUCLEOTIDE SEQUENCE [LARGE SCALE GENOMIC DNA]</scope>
    <source>
        <strain evidence="5 6">NBRC 100333</strain>
    </source>
</reference>
<evidence type="ECO:0000256" key="2">
    <source>
        <dbReference type="PROSITE-ProRule" id="PRU00169"/>
    </source>
</evidence>
<feature type="modified residue" description="4-aspartylphosphate" evidence="2">
    <location>
        <position position="98"/>
    </location>
</feature>
<protein>
    <recommendedName>
        <fullName evidence="4">Response regulatory domain-containing protein</fullName>
    </recommendedName>
</protein>
<feature type="region of interest" description="Disordered" evidence="3">
    <location>
        <begin position="219"/>
        <end position="260"/>
    </location>
</feature>
<dbReference type="PROSITE" id="PS50110">
    <property type="entry name" value="RESPONSE_REGULATORY"/>
    <property type="match status" value="1"/>
</dbReference>
<evidence type="ECO:0000313" key="5">
    <source>
        <dbReference type="EMBL" id="GEN07008.1"/>
    </source>
</evidence>
<organism evidence="5 6">
    <name type="scientific">Myxococcus fulvus</name>
    <dbReference type="NCBI Taxonomy" id="33"/>
    <lineage>
        <taxon>Bacteria</taxon>
        <taxon>Pseudomonadati</taxon>
        <taxon>Myxococcota</taxon>
        <taxon>Myxococcia</taxon>
        <taxon>Myxococcales</taxon>
        <taxon>Cystobacterineae</taxon>
        <taxon>Myxococcaceae</taxon>
        <taxon>Myxococcus</taxon>
    </lineage>
</organism>
<dbReference type="Proteomes" id="UP000321514">
    <property type="component" value="Unassembled WGS sequence"/>
</dbReference>
<proteinExistence type="predicted"/>
<accession>A0A511T0V2</accession>
<dbReference type="InterPro" id="IPR037257">
    <property type="entry name" value="T2SS_E_N_sf"/>
</dbReference>
<dbReference type="Gene3D" id="3.40.50.2300">
    <property type="match status" value="1"/>
</dbReference>
<feature type="compositionally biased region" description="Pro residues" evidence="3">
    <location>
        <begin position="236"/>
        <end position="250"/>
    </location>
</feature>
<dbReference type="SUPFAM" id="SSF52172">
    <property type="entry name" value="CheY-like"/>
    <property type="match status" value="1"/>
</dbReference>
<dbReference type="Pfam" id="PF00072">
    <property type="entry name" value="Response_reg"/>
    <property type="match status" value="1"/>
</dbReference>
<feature type="domain" description="Response regulatory" evidence="4">
    <location>
        <begin position="49"/>
        <end position="165"/>
    </location>
</feature>
<dbReference type="STRING" id="1334629.MFUL124B02_38245"/>
<dbReference type="AlphaFoldDB" id="A0A511T0V2"/>
<gene>
    <name evidence="5" type="ORF">MFU01_20450</name>
</gene>
<evidence type="ECO:0000256" key="3">
    <source>
        <dbReference type="SAM" id="MobiDB-lite"/>
    </source>
</evidence>
<evidence type="ECO:0000256" key="1">
    <source>
        <dbReference type="ARBA" id="ARBA00022553"/>
    </source>
</evidence>
<dbReference type="CDD" id="cd00156">
    <property type="entry name" value="REC"/>
    <property type="match status" value="1"/>
</dbReference>
<dbReference type="InterPro" id="IPR011006">
    <property type="entry name" value="CheY-like_superfamily"/>
</dbReference>
<dbReference type="InterPro" id="IPR001789">
    <property type="entry name" value="Sig_transdc_resp-reg_receiver"/>
</dbReference>
<dbReference type="InterPro" id="IPR050595">
    <property type="entry name" value="Bact_response_regulator"/>
</dbReference>
<dbReference type="GO" id="GO:0000160">
    <property type="term" value="P:phosphorelay signal transduction system"/>
    <property type="evidence" value="ECO:0007669"/>
    <property type="project" value="InterPro"/>
</dbReference>
<dbReference type="PANTHER" id="PTHR44591:SF18">
    <property type="entry name" value="REGULATORY PROTEIN"/>
    <property type="match status" value="1"/>
</dbReference>
<comment type="caution">
    <text evidence="5">The sequence shown here is derived from an EMBL/GenBank/DDBJ whole genome shotgun (WGS) entry which is preliminary data.</text>
</comment>
<evidence type="ECO:0000259" key="4">
    <source>
        <dbReference type="PROSITE" id="PS50110"/>
    </source>
</evidence>
<name>A0A511T0V2_MYXFU</name>
<sequence length="486" mass="53374">MTERGHDGVVTLTARRHRCIHRGKGNPGVDCPTPWLASGSVRPAMAAPRILVVDDNPELLSLLTQLFEDAGYEVVGASRGKQAIEVAKAHPPGAAVLDILLPDMMGYPLADALRKDNPQLPLLFITGVFKGGKHALEARQKYQAAGYFEKPFEAQKLLEAVTKVLAPEKKAPPAGSLQDAFEVELDIDVEEEGPQDVMELTGRIKVTGGGNITAEIRGANLTASPMQKVPATQVRPPTPGRPPDQPPPGSGAPGSRRGELKDNLPSLLTAYYLSRETGELGIQKGKVKKVVYFEKGMPVFALSNLLADRFGQFLVRVGKIKPEQLQDASAVAAQTNRRTGDVLVERGLLKDTERLYYVGQQVKAVIYSLFAWDEATYVMSFREKASAESIKLDVHPGNLIVRGIKKLYKPERLRRLLQPEDRLIPAVAPSYQFNEVELERWEAELLPKIDGIRTVAELLAFANRPEHVVYGFLVAMMSLGILEKRS</sequence>
<evidence type="ECO:0000313" key="6">
    <source>
        <dbReference type="Proteomes" id="UP000321514"/>
    </source>
</evidence>
<keyword evidence="1 2" id="KW-0597">Phosphoprotein</keyword>